<dbReference type="GO" id="GO:1990904">
    <property type="term" value="C:ribonucleoprotein complex"/>
    <property type="evidence" value="ECO:0007669"/>
    <property type="project" value="UniProtKB-KW"/>
</dbReference>
<evidence type="ECO:0000256" key="6">
    <source>
        <dbReference type="ARBA" id="ARBA00035157"/>
    </source>
</evidence>
<dbReference type="GO" id="GO:0005739">
    <property type="term" value="C:mitochondrion"/>
    <property type="evidence" value="ECO:0007669"/>
    <property type="project" value="UniProtKB-SubCell"/>
</dbReference>
<dbReference type="GO" id="GO:0005840">
    <property type="term" value="C:ribosome"/>
    <property type="evidence" value="ECO:0007669"/>
    <property type="project" value="UniProtKB-KW"/>
</dbReference>
<dbReference type="EMBL" id="MK333197">
    <property type="protein sequence ID" value="QCL17428.1"/>
    <property type="molecule type" value="Genomic_DNA"/>
</dbReference>
<evidence type="ECO:0000313" key="7">
    <source>
        <dbReference type="EMBL" id="QCL17428.1"/>
    </source>
</evidence>
<comment type="subcellular location">
    <subcellularLocation>
        <location evidence="1">Mitochondrion</location>
    </subcellularLocation>
</comment>
<evidence type="ECO:0000256" key="5">
    <source>
        <dbReference type="ARBA" id="ARBA00023274"/>
    </source>
</evidence>
<accession>A0A4P8DNR0</accession>
<keyword evidence="3 7" id="KW-0689">Ribosomal protein</keyword>
<dbReference type="AlphaFoldDB" id="A0A4P8DNR0"/>
<comment type="similarity">
    <text evidence="2">Belongs to the universal ribosomal protein uS3 family.</text>
</comment>
<evidence type="ECO:0000256" key="3">
    <source>
        <dbReference type="ARBA" id="ARBA00022980"/>
    </source>
</evidence>
<dbReference type="InterPro" id="IPR007980">
    <property type="entry name" value="Ribosomal_uS3m_fun"/>
</dbReference>
<dbReference type="GO" id="GO:0003735">
    <property type="term" value="F:structural constituent of ribosome"/>
    <property type="evidence" value="ECO:0007669"/>
    <property type="project" value="InterPro"/>
</dbReference>
<gene>
    <name evidence="7" type="primary">rps3</name>
</gene>
<keyword evidence="4 7" id="KW-0496">Mitochondrion</keyword>
<name>A0A4P8DNR0_9LECA</name>
<geneLocation type="mitochondrion" evidence="7"/>
<reference evidence="7" key="1">
    <citation type="submission" date="2018-12" db="EMBL/GenBank/DDBJ databases">
        <title>Complete mitochondrial genome annotation of the lichenized fungus species Graphis scripta.</title>
        <authorList>
            <person name="Catchen M.D."/>
            <person name="Keepers K.G."/>
            <person name="Pogoda C.S."/>
            <person name="Lendemer J.C."/>
            <person name="Bailey D.W."/>
            <person name="Tripp E.A."/>
            <person name="Kane N.C."/>
        </authorList>
    </citation>
    <scope>NUCLEOTIDE SEQUENCE</scope>
</reference>
<evidence type="ECO:0000256" key="1">
    <source>
        <dbReference type="ARBA" id="ARBA00004173"/>
    </source>
</evidence>
<dbReference type="Pfam" id="PF05316">
    <property type="entry name" value="VAR1"/>
    <property type="match status" value="1"/>
</dbReference>
<dbReference type="GO" id="GO:0006412">
    <property type="term" value="P:translation"/>
    <property type="evidence" value="ECO:0007669"/>
    <property type="project" value="InterPro"/>
</dbReference>
<proteinExistence type="inferred from homology"/>
<organism evidence="7">
    <name type="scientific">Graphis scripta</name>
    <dbReference type="NCBI Taxonomy" id="71600"/>
    <lineage>
        <taxon>Eukaryota</taxon>
        <taxon>Fungi</taxon>
        <taxon>Dikarya</taxon>
        <taxon>Ascomycota</taxon>
        <taxon>Pezizomycotina</taxon>
        <taxon>Lecanoromycetes</taxon>
        <taxon>OSLEUM clade</taxon>
        <taxon>Ostropomycetidae</taxon>
        <taxon>Ostropales</taxon>
        <taxon>Graphidaceae</taxon>
        <taxon>Graphidoideae</taxon>
        <taxon>Graphideae</taxon>
        <taxon>Graphis</taxon>
    </lineage>
</organism>
<evidence type="ECO:0000256" key="2">
    <source>
        <dbReference type="ARBA" id="ARBA00010761"/>
    </source>
</evidence>
<sequence length="413" mass="48536">MLNILKLKKKNIIPILKNKPGDYCGKVKDTVPANKEWFNSIYVFNKNNLKLLPVQTNIISSTIKSYFYMFFRELEKIKSRKKKDIIPRMKSVRRIWVSKPEIKHTNSKLTITLYIYNRQYNLFSKKLHKIKHFWKIRNLSSITFKTISIVDTLNSILFRIIKHKNNVNLDILKYKKVNNNNFFLECIKKVLNKEMSYLTYKQLMLFNKFKFNNYIVRLKEILKKIYKKNVEFNLVSLKNFHLNSHILSQILTTKIKSKKNRAVKVIKASLRKIKTPVLNQRTIKREDKLLQVQNLIVSRFIKDDKNYLKLGVSKGVKSLKNIDIEDAVLNNTKYKLINGITLKASGRITRRIIAERARFSVRSIGTLKNVNTSYKGLSSVMVRGYEKSNIDSTLLWSKTHVGAFGLKGWVSSY</sequence>
<protein>
    <recommendedName>
        <fullName evidence="6">Small ribosomal subunit protein uS3m</fullName>
    </recommendedName>
</protein>
<evidence type="ECO:0000256" key="4">
    <source>
        <dbReference type="ARBA" id="ARBA00023128"/>
    </source>
</evidence>
<keyword evidence="5" id="KW-0687">Ribonucleoprotein</keyword>